<sequence length="197" mass="22838">MDRFNNDTWVNRTWSNMSIRRAHVDVVDARETKGLWMAHICLFPMLTNGGPIYGFDVIAGKNKVTGAFHDYSPLLLKEHPLTKYFIEETKWYKPSKERELPDWAKAIFSPGMIAAGRITEEKELNQICTLATSNLENYLDKIGHYNSDSKEEDVIRAQNFYCEHQQQNPHTPRVMKTLGLPEDDIKLFCTDNLFPKI</sequence>
<dbReference type="InterPro" id="IPR009249">
    <property type="entry name" value="Ferredoxin-dep_bilin_Rdtase"/>
</dbReference>
<name>A0A381SR11_9ZZZZ</name>
<evidence type="ECO:0000313" key="1">
    <source>
        <dbReference type="EMBL" id="SVA06465.1"/>
    </source>
</evidence>
<protein>
    <submittedName>
        <fullName evidence="1">Uncharacterized protein</fullName>
    </submittedName>
</protein>
<dbReference type="GO" id="GO:0016636">
    <property type="term" value="F:oxidoreductase activity, acting on the CH-CH group of donors, iron-sulfur protein as acceptor"/>
    <property type="evidence" value="ECO:0007669"/>
    <property type="project" value="InterPro"/>
</dbReference>
<proteinExistence type="predicted"/>
<dbReference type="Pfam" id="PF05996">
    <property type="entry name" value="Fe_bilin_red"/>
    <property type="match status" value="1"/>
</dbReference>
<dbReference type="EMBL" id="UINC01003455">
    <property type="protein sequence ID" value="SVA06465.1"/>
    <property type="molecule type" value="Genomic_DNA"/>
</dbReference>
<gene>
    <name evidence="1" type="ORF">METZ01_LOCUS59319</name>
</gene>
<accession>A0A381SR11</accession>
<dbReference type="AlphaFoldDB" id="A0A381SR11"/>
<dbReference type="GO" id="GO:0010024">
    <property type="term" value="P:phytochromobilin biosynthetic process"/>
    <property type="evidence" value="ECO:0007669"/>
    <property type="project" value="InterPro"/>
</dbReference>
<reference evidence="1" key="1">
    <citation type="submission" date="2018-05" db="EMBL/GenBank/DDBJ databases">
        <authorList>
            <person name="Lanie J.A."/>
            <person name="Ng W.-L."/>
            <person name="Kazmierczak K.M."/>
            <person name="Andrzejewski T.M."/>
            <person name="Davidsen T.M."/>
            <person name="Wayne K.J."/>
            <person name="Tettelin H."/>
            <person name="Glass J.I."/>
            <person name="Rusch D."/>
            <person name="Podicherti R."/>
            <person name="Tsui H.-C.T."/>
            <person name="Winkler M.E."/>
        </authorList>
    </citation>
    <scope>NUCLEOTIDE SEQUENCE</scope>
</reference>
<dbReference type="Gene3D" id="3.40.1500.20">
    <property type="match status" value="1"/>
</dbReference>
<organism evidence="1">
    <name type="scientific">marine metagenome</name>
    <dbReference type="NCBI Taxonomy" id="408172"/>
    <lineage>
        <taxon>unclassified sequences</taxon>
        <taxon>metagenomes</taxon>
        <taxon>ecological metagenomes</taxon>
    </lineage>
</organism>
<dbReference type="GO" id="GO:0050897">
    <property type="term" value="F:cobalt ion binding"/>
    <property type="evidence" value="ECO:0007669"/>
    <property type="project" value="InterPro"/>
</dbReference>